<evidence type="ECO:0008006" key="4">
    <source>
        <dbReference type="Google" id="ProtNLM"/>
    </source>
</evidence>
<feature type="coiled-coil region" evidence="1">
    <location>
        <begin position="5"/>
        <end position="78"/>
    </location>
</feature>
<protein>
    <recommendedName>
        <fullName evidence="4">Exonuclease SbcC</fullName>
    </recommendedName>
</protein>
<dbReference type="EMBL" id="LGIA01000151">
    <property type="protein sequence ID" value="KOH44846.1"/>
    <property type="molecule type" value="Genomic_DNA"/>
</dbReference>
<dbReference type="AlphaFoldDB" id="A0A0L8V8S5"/>
<reference evidence="3" key="1">
    <citation type="submission" date="2015-07" db="EMBL/GenBank/DDBJ databases">
        <title>Genome sequencing of Sunxiuqinia dokdonensis strain SK.</title>
        <authorList>
            <person name="Ahn S."/>
            <person name="Kim B.-C."/>
        </authorList>
    </citation>
    <scope>NUCLEOTIDE SEQUENCE [LARGE SCALE GENOMIC DNA]</scope>
    <source>
        <strain evidence="3">SK</strain>
    </source>
</reference>
<name>A0A0L8V8S5_9BACT</name>
<dbReference type="PANTHER" id="PTHR32114">
    <property type="entry name" value="ABC TRANSPORTER ABCH.3"/>
    <property type="match status" value="1"/>
</dbReference>
<dbReference type="RefSeq" id="WP_204374964.1">
    <property type="nucleotide sequence ID" value="NZ_LGIA01000151.1"/>
</dbReference>
<comment type="caution">
    <text evidence="2">The sequence shown here is derived from an EMBL/GenBank/DDBJ whole genome shotgun (WGS) entry which is preliminary data.</text>
</comment>
<evidence type="ECO:0000313" key="3">
    <source>
        <dbReference type="Proteomes" id="UP000036958"/>
    </source>
</evidence>
<dbReference type="PANTHER" id="PTHR32114:SF2">
    <property type="entry name" value="ABC TRANSPORTER ABCH.3"/>
    <property type="match status" value="1"/>
</dbReference>
<keyword evidence="3" id="KW-1185">Reference proteome</keyword>
<accession>A0A0L8V8S5</accession>
<feature type="coiled-coil region" evidence="1">
    <location>
        <begin position="113"/>
        <end position="147"/>
    </location>
</feature>
<dbReference type="SUPFAM" id="SSF52540">
    <property type="entry name" value="P-loop containing nucleoside triphosphate hydrolases"/>
    <property type="match status" value="1"/>
</dbReference>
<sequence length="308" mass="35398">MAGGLMANRKELEQEKETNRKLVTEINVQLEKSKFQSLDEVKQILAQPMDLEQAKQKLARFREQLTLIKRQQEQLLEEIGDRKYDMELHKKLLAEIAALAELSQQKHQEFGKLTELLKKLQQDLENQAALRKELEALNLRAENIRTMKSLFKGSGFVNYISSVYLQNLCNAANDRFFQLTRQKLSLEITPENNFQVRDFMNGGKVRSVKTLSGGQTFQAALSLALALADNIQKITESNQNFFFLDEGFGSLDKESLSIVFDTLKSLRKENRIVGVISHVEEMQQEIDVHLRIENQDETGSLIHASWKE</sequence>
<dbReference type="Proteomes" id="UP000036958">
    <property type="component" value="Unassembled WGS sequence"/>
</dbReference>
<dbReference type="STRING" id="1409788.NC99_22780"/>
<proteinExistence type="predicted"/>
<organism evidence="2 3">
    <name type="scientific">Sunxiuqinia dokdonensis</name>
    <dbReference type="NCBI Taxonomy" id="1409788"/>
    <lineage>
        <taxon>Bacteria</taxon>
        <taxon>Pseudomonadati</taxon>
        <taxon>Bacteroidota</taxon>
        <taxon>Bacteroidia</taxon>
        <taxon>Marinilabiliales</taxon>
        <taxon>Prolixibacteraceae</taxon>
        <taxon>Sunxiuqinia</taxon>
    </lineage>
</organism>
<keyword evidence="1" id="KW-0175">Coiled coil</keyword>
<evidence type="ECO:0000256" key="1">
    <source>
        <dbReference type="SAM" id="Coils"/>
    </source>
</evidence>
<gene>
    <name evidence="2" type="ORF">NC99_22780</name>
</gene>
<dbReference type="PATRIC" id="fig|1409788.3.peg.2352"/>
<evidence type="ECO:0000313" key="2">
    <source>
        <dbReference type="EMBL" id="KOH44846.1"/>
    </source>
</evidence>
<dbReference type="Gene3D" id="3.40.50.300">
    <property type="entry name" value="P-loop containing nucleotide triphosphate hydrolases"/>
    <property type="match status" value="1"/>
</dbReference>
<dbReference type="InterPro" id="IPR027417">
    <property type="entry name" value="P-loop_NTPase"/>
</dbReference>
<dbReference type="Pfam" id="PF13558">
    <property type="entry name" value="SbcC_Walker_B"/>
    <property type="match status" value="1"/>
</dbReference>